<accession>A0A4S8MHE9</accession>
<organism evidence="2 3">
    <name type="scientific">Dendrothele bispora (strain CBS 962.96)</name>
    <dbReference type="NCBI Taxonomy" id="1314807"/>
    <lineage>
        <taxon>Eukaryota</taxon>
        <taxon>Fungi</taxon>
        <taxon>Dikarya</taxon>
        <taxon>Basidiomycota</taxon>
        <taxon>Agaricomycotina</taxon>
        <taxon>Agaricomycetes</taxon>
        <taxon>Agaricomycetidae</taxon>
        <taxon>Agaricales</taxon>
        <taxon>Agaricales incertae sedis</taxon>
        <taxon>Dendrothele</taxon>
    </lineage>
</organism>
<dbReference type="EMBL" id="ML179083">
    <property type="protein sequence ID" value="THV01932.1"/>
    <property type="molecule type" value="Genomic_DNA"/>
</dbReference>
<gene>
    <name evidence="2" type="ORF">K435DRAFT_793007</name>
</gene>
<keyword evidence="3" id="KW-1185">Reference proteome</keyword>
<dbReference type="Proteomes" id="UP000297245">
    <property type="component" value="Unassembled WGS sequence"/>
</dbReference>
<feature type="compositionally biased region" description="Basic and acidic residues" evidence="1">
    <location>
        <begin position="25"/>
        <end position="36"/>
    </location>
</feature>
<feature type="region of interest" description="Disordered" evidence="1">
    <location>
        <begin position="1"/>
        <end position="36"/>
    </location>
</feature>
<evidence type="ECO:0000313" key="3">
    <source>
        <dbReference type="Proteomes" id="UP000297245"/>
    </source>
</evidence>
<sequence>MVGLGKAEHDRMETAGDIGNNSFTREGERSTGDVVSDRNTVREELLRLRVDDAVGNVWPVLGFSRGVGVRRVGFLWGTSMFGQDIIPTRSHLLLSIISLPAYSYIFLREYYL</sequence>
<name>A0A4S8MHE9_DENBC</name>
<reference evidence="2 3" key="1">
    <citation type="journal article" date="2019" name="Nat. Ecol. Evol.">
        <title>Megaphylogeny resolves global patterns of mushroom evolution.</title>
        <authorList>
            <person name="Varga T."/>
            <person name="Krizsan K."/>
            <person name="Foldi C."/>
            <person name="Dima B."/>
            <person name="Sanchez-Garcia M."/>
            <person name="Sanchez-Ramirez S."/>
            <person name="Szollosi G.J."/>
            <person name="Szarkandi J.G."/>
            <person name="Papp V."/>
            <person name="Albert L."/>
            <person name="Andreopoulos W."/>
            <person name="Angelini C."/>
            <person name="Antonin V."/>
            <person name="Barry K.W."/>
            <person name="Bougher N.L."/>
            <person name="Buchanan P."/>
            <person name="Buyck B."/>
            <person name="Bense V."/>
            <person name="Catcheside P."/>
            <person name="Chovatia M."/>
            <person name="Cooper J."/>
            <person name="Damon W."/>
            <person name="Desjardin D."/>
            <person name="Finy P."/>
            <person name="Geml J."/>
            <person name="Haridas S."/>
            <person name="Hughes K."/>
            <person name="Justo A."/>
            <person name="Karasinski D."/>
            <person name="Kautmanova I."/>
            <person name="Kiss B."/>
            <person name="Kocsube S."/>
            <person name="Kotiranta H."/>
            <person name="LaButti K.M."/>
            <person name="Lechner B.E."/>
            <person name="Liimatainen K."/>
            <person name="Lipzen A."/>
            <person name="Lukacs Z."/>
            <person name="Mihaltcheva S."/>
            <person name="Morgado L.N."/>
            <person name="Niskanen T."/>
            <person name="Noordeloos M.E."/>
            <person name="Ohm R.A."/>
            <person name="Ortiz-Santana B."/>
            <person name="Ovrebo C."/>
            <person name="Racz N."/>
            <person name="Riley R."/>
            <person name="Savchenko A."/>
            <person name="Shiryaev A."/>
            <person name="Soop K."/>
            <person name="Spirin V."/>
            <person name="Szebenyi C."/>
            <person name="Tomsovsky M."/>
            <person name="Tulloss R.E."/>
            <person name="Uehling J."/>
            <person name="Grigoriev I.V."/>
            <person name="Vagvolgyi C."/>
            <person name="Papp T."/>
            <person name="Martin F.M."/>
            <person name="Miettinen O."/>
            <person name="Hibbett D.S."/>
            <person name="Nagy L.G."/>
        </authorList>
    </citation>
    <scope>NUCLEOTIDE SEQUENCE [LARGE SCALE GENOMIC DNA]</scope>
    <source>
        <strain evidence="2 3">CBS 962.96</strain>
    </source>
</reference>
<evidence type="ECO:0000256" key="1">
    <source>
        <dbReference type="SAM" id="MobiDB-lite"/>
    </source>
</evidence>
<protein>
    <submittedName>
        <fullName evidence="2">Uncharacterized protein</fullName>
    </submittedName>
</protein>
<dbReference type="AlphaFoldDB" id="A0A4S8MHE9"/>
<proteinExistence type="predicted"/>
<evidence type="ECO:0000313" key="2">
    <source>
        <dbReference type="EMBL" id="THV01932.1"/>
    </source>
</evidence>
<feature type="compositionally biased region" description="Basic and acidic residues" evidence="1">
    <location>
        <begin position="1"/>
        <end position="14"/>
    </location>
</feature>